<organism evidence="2 3">
    <name type="scientific">Brasilonema bromeliae SPC951</name>
    <dbReference type="NCBI Taxonomy" id="385972"/>
    <lineage>
        <taxon>Bacteria</taxon>
        <taxon>Bacillati</taxon>
        <taxon>Cyanobacteriota</taxon>
        <taxon>Cyanophyceae</taxon>
        <taxon>Nostocales</taxon>
        <taxon>Scytonemataceae</taxon>
        <taxon>Brasilonema</taxon>
        <taxon>Bromeliae group (in: Brasilonema)</taxon>
    </lineage>
</organism>
<comment type="caution">
    <text evidence="2">The sequence shown here is derived from an EMBL/GenBank/DDBJ whole genome shotgun (WGS) entry which is preliminary data.</text>
</comment>
<evidence type="ECO:0000313" key="2">
    <source>
        <dbReference type="EMBL" id="NMG17994.1"/>
    </source>
</evidence>
<dbReference type="InterPro" id="IPR018739">
    <property type="entry name" value="DUF2281"/>
</dbReference>
<dbReference type="EMBL" id="QMEB01000002">
    <property type="protein sequence ID" value="NMG17994.1"/>
    <property type="molecule type" value="Genomic_DNA"/>
</dbReference>
<protein>
    <submittedName>
        <fullName evidence="2">DUF2281 domain-containing protein</fullName>
    </submittedName>
</protein>
<dbReference type="Pfam" id="PF10047">
    <property type="entry name" value="DUF2281"/>
    <property type="match status" value="1"/>
</dbReference>
<gene>
    <name evidence="2" type="ORF">DP116_00470</name>
</gene>
<dbReference type="Proteomes" id="UP000718564">
    <property type="component" value="Unassembled WGS sequence"/>
</dbReference>
<proteinExistence type="predicted"/>
<dbReference type="RefSeq" id="WP_169153283.1">
    <property type="nucleotide sequence ID" value="NZ_CAWPJE010000205.1"/>
</dbReference>
<name>A0ABX1P110_9CYAN</name>
<sequence>MTIKEQITQELEKLPEPLLQEILDFVQFLQAKNQQRNIREITIMSESSLQKDWLKPEEEAAWQDL</sequence>
<accession>A0ABX1P110</accession>
<feature type="domain" description="DUF2281" evidence="1">
    <location>
        <begin position="6"/>
        <end position="38"/>
    </location>
</feature>
<keyword evidence="3" id="KW-1185">Reference proteome</keyword>
<evidence type="ECO:0000313" key="3">
    <source>
        <dbReference type="Proteomes" id="UP000718564"/>
    </source>
</evidence>
<reference evidence="2 3" key="1">
    <citation type="submission" date="2018-06" db="EMBL/GenBank/DDBJ databases">
        <title>Comparative genomics of Brasilonema spp. strains.</title>
        <authorList>
            <person name="Alvarenga D.O."/>
            <person name="Fiore M.F."/>
            <person name="Varani A.M."/>
        </authorList>
    </citation>
    <scope>NUCLEOTIDE SEQUENCE [LARGE SCALE GENOMIC DNA]</scope>
    <source>
        <strain evidence="2 3">SPC951</strain>
    </source>
</reference>
<evidence type="ECO:0000259" key="1">
    <source>
        <dbReference type="Pfam" id="PF10047"/>
    </source>
</evidence>